<reference evidence="2 3" key="1">
    <citation type="submission" date="2020-07" db="EMBL/GenBank/DDBJ databases">
        <title>Sequencing the genomes of 1000 actinobacteria strains.</title>
        <authorList>
            <person name="Klenk H.-P."/>
        </authorList>
    </citation>
    <scope>NUCLEOTIDE SEQUENCE [LARGE SCALE GENOMIC DNA]</scope>
    <source>
        <strain evidence="2 3">DSM 45975</strain>
    </source>
</reference>
<dbReference type="Pfam" id="PF09424">
    <property type="entry name" value="YqeY"/>
    <property type="match status" value="1"/>
</dbReference>
<name>A0A839DV37_9PSEU</name>
<dbReference type="AlphaFoldDB" id="A0A839DV37"/>
<organism evidence="2 3">
    <name type="scientific">Halosaccharopolyspora lacisalsi</name>
    <dbReference type="NCBI Taxonomy" id="1000566"/>
    <lineage>
        <taxon>Bacteria</taxon>
        <taxon>Bacillati</taxon>
        <taxon>Actinomycetota</taxon>
        <taxon>Actinomycetes</taxon>
        <taxon>Pseudonocardiales</taxon>
        <taxon>Pseudonocardiaceae</taxon>
        <taxon>Halosaccharopolyspora</taxon>
    </lineage>
</organism>
<dbReference type="Gene3D" id="1.10.1510.10">
    <property type="entry name" value="Uncharacterised protein YqeY/AIM41 PF09424, N-terminal domain"/>
    <property type="match status" value="1"/>
</dbReference>
<dbReference type="RefSeq" id="WP_328796013.1">
    <property type="nucleotide sequence ID" value="NZ_JACGWZ010000002.1"/>
</dbReference>
<accession>A0A839DV37</accession>
<dbReference type="InterPro" id="IPR042184">
    <property type="entry name" value="YqeY/Aim41_N"/>
</dbReference>
<gene>
    <name evidence="2" type="ORF">FHX42_001976</name>
</gene>
<proteinExistence type="predicted"/>
<sequence length="61" mass="7238">MERRHLTEADLRAIVETEVHERSNAASEHEQNDRRDIARRLRSEADVLSRHLPPERQPIDE</sequence>
<dbReference type="Proteomes" id="UP000569329">
    <property type="component" value="Unassembled WGS sequence"/>
</dbReference>
<feature type="region of interest" description="Disordered" evidence="1">
    <location>
        <begin position="17"/>
        <end position="61"/>
    </location>
</feature>
<dbReference type="EMBL" id="JACGWZ010000002">
    <property type="protein sequence ID" value="MBA8824629.1"/>
    <property type="molecule type" value="Genomic_DNA"/>
</dbReference>
<evidence type="ECO:0000313" key="3">
    <source>
        <dbReference type="Proteomes" id="UP000569329"/>
    </source>
</evidence>
<evidence type="ECO:0000313" key="2">
    <source>
        <dbReference type="EMBL" id="MBA8824629.1"/>
    </source>
</evidence>
<dbReference type="InterPro" id="IPR019004">
    <property type="entry name" value="YqeY/Aim41"/>
</dbReference>
<keyword evidence="3" id="KW-1185">Reference proteome</keyword>
<evidence type="ECO:0000256" key="1">
    <source>
        <dbReference type="SAM" id="MobiDB-lite"/>
    </source>
</evidence>
<comment type="caution">
    <text evidence="2">The sequence shown here is derived from an EMBL/GenBank/DDBJ whole genome shotgun (WGS) entry which is preliminary data.</text>
</comment>
<protein>
    <submittedName>
        <fullName evidence="2">Uncharacterized protein YqeY</fullName>
    </submittedName>
</protein>